<feature type="transmembrane region" description="Helical" evidence="1">
    <location>
        <begin position="181"/>
        <end position="199"/>
    </location>
</feature>
<feature type="transmembrane region" description="Helical" evidence="1">
    <location>
        <begin position="6"/>
        <end position="26"/>
    </location>
</feature>
<keyword evidence="1" id="KW-0812">Transmembrane</keyword>
<feature type="transmembrane region" description="Helical" evidence="1">
    <location>
        <begin position="141"/>
        <end position="160"/>
    </location>
</feature>
<dbReference type="EMBL" id="JAMXHT010000010">
    <property type="protein sequence ID" value="MCO5401333.1"/>
    <property type="molecule type" value="Genomic_DNA"/>
</dbReference>
<accession>A0ABT1AS78</accession>
<dbReference type="Proteomes" id="UP001162811">
    <property type="component" value="Unassembled WGS sequence"/>
</dbReference>
<evidence type="ECO:0000256" key="1">
    <source>
        <dbReference type="SAM" id="Phobius"/>
    </source>
</evidence>
<reference evidence="2" key="1">
    <citation type="submission" date="2022-06" db="EMBL/GenBank/DDBJ databases">
        <authorList>
            <person name="Lu C.-H."/>
        </authorList>
    </citation>
    <scope>NUCLEOTIDE SEQUENCE</scope>
    <source>
        <strain evidence="2">21MJYT02-11</strain>
    </source>
</reference>
<proteinExistence type="predicted"/>
<feature type="transmembrane region" description="Helical" evidence="1">
    <location>
        <begin position="307"/>
        <end position="327"/>
    </location>
</feature>
<gene>
    <name evidence="2" type="ORF">NG900_24285</name>
</gene>
<evidence type="ECO:0000313" key="2">
    <source>
        <dbReference type="EMBL" id="MCO5401333.1"/>
    </source>
</evidence>
<evidence type="ECO:0000313" key="3">
    <source>
        <dbReference type="Proteomes" id="UP001162811"/>
    </source>
</evidence>
<feature type="transmembrane region" description="Helical" evidence="1">
    <location>
        <begin position="264"/>
        <end position="287"/>
    </location>
</feature>
<protein>
    <submittedName>
        <fullName evidence="2">DUF979 domain-containing protein</fullName>
    </submittedName>
</protein>
<organism evidence="2 3">
    <name type="scientific">Ralstonia soli</name>
    <dbReference type="NCBI Taxonomy" id="2953896"/>
    <lineage>
        <taxon>Bacteria</taxon>
        <taxon>Pseudomonadati</taxon>
        <taxon>Pseudomonadota</taxon>
        <taxon>Betaproteobacteria</taxon>
        <taxon>Burkholderiales</taxon>
        <taxon>Burkholderiaceae</taxon>
        <taxon>Ralstonia</taxon>
    </lineage>
</organism>
<feature type="transmembrane region" description="Helical" evidence="1">
    <location>
        <begin position="219"/>
        <end position="252"/>
    </location>
</feature>
<dbReference type="RefSeq" id="WP_252684581.1">
    <property type="nucleotide sequence ID" value="NZ_JAMXHT010000010.1"/>
</dbReference>
<dbReference type="Pfam" id="PF06166">
    <property type="entry name" value="DUF979"/>
    <property type="match status" value="1"/>
</dbReference>
<keyword evidence="3" id="KW-1185">Reference proteome</keyword>
<dbReference type="InterPro" id="IPR009323">
    <property type="entry name" value="DUF979"/>
</dbReference>
<reference evidence="2" key="2">
    <citation type="journal article" date="2023" name="Front. Microbiol.">
        <title>Ralstonia chuxiongensis sp. nov., Ralstonia mojiangensis sp. nov., and Ralstonia soli sp. nov., isolated from tobacco fields, are three novel species in the family Burkholderiaceae.</title>
        <authorList>
            <person name="Lu C.H."/>
            <person name="Zhang Y.Y."/>
            <person name="Jiang N."/>
            <person name="Chen W."/>
            <person name="Shao X."/>
            <person name="Zhao Z.M."/>
            <person name="Lu W.L."/>
            <person name="Hu X."/>
            <person name="Xi Y.X."/>
            <person name="Zou S.Y."/>
            <person name="Wei Q.J."/>
            <person name="Lin Z.L."/>
            <person name="Gong L."/>
            <person name="Gai X.T."/>
            <person name="Zhang L.Q."/>
            <person name="Li J.Y."/>
            <person name="Jin Y."/>
            <person name="Xia Z.Y."/>
        </authorList>
    </citation>
    <scope>NUCLEOTIDE SEQUENCE</scope>
    <source>
        <strain evidence="2">21MJYT02-11</strain>
    </source>
</reference>
<keyword evidence="1" id="KW-1133">Transmembrane helix</keyword>
<feature type="transmembrane region" description="Helical" evidence="1">
    <location>
        <begin position="38"/>
        <end position="56"/>
    </location>
</feature>
<name>A0ABT1AS78_9RALS</name>
<sequence>MTTLLTINSVFYLIGFIVMLLVGMTLRDKGNPKRLTTALFWFLFGFVFLFSDLLVSTLGKPMAYRIVGVIVVLISLIAGAGLLSIGSYRQSTPEQRHASANKLRNKLFVPALLIPVITVLCTLFLKGVAVGGVYILDQKQLTLAALCVSCVCALLVGWALTGGSPLHAVRESRRLLDSIGWAAVLPQMLAMLGGVFVAAQTGKSVKDIVSLFADPNNRFLLVVIYCVGMALFTMIMGNAFAAFPVLTAGIALPLLVVGQHADPAPLVTIGMLAGYCGTLMTPMGANYNIVPAALLELKDKYLVIKTQIPTALVLLSANILLMYFLIFRHS</sequence>
<comment type="caution">
    <text evidence="2">The sequence shown here is derived from an EMBL/GenBank/DDBJ whole genome shotgun (WGS) entry which is preliminary data.</text>
</comment>
<feature type="transmembrane region" description="Helical" evidence="1">
    <location>
        <begin position="62"/>
        <end position="86"/>
    </location>
</feature>
<feature type="transmembrane region" description="Helical" evidence="1">
    <location>
        <begin position="107"/>
        <end position="135"/>
    </location>
</feature>
<keyword evidence="1" id="KW-0472">Membrane</keyword>